<accession>A0A383YNC8</accession>
<sequence>MSFNRKWLHLRAHEAADGLGVETGCRGRPLGLQVHGHFLCPHSGGQCRGLNVSTCRHLNAGKYPVKTQLLVKDCKLQPQDGPAPLRSGLEGPATPGLVHTQRFVSLQKQALGILPEAPTPLTILTLSAGVLARSWKNSDVKIGSRLVIDVSLMGCVFATVQRTYSCDSGKLWSLWLWPNGRKNCFFTAFSGYSPGRLCTVCLSRRRCPGTRVLNKTDVCSPRPSVLQRPPALLGRGLLVPVTAWPGWQGLLWVGPFSASGATSV</sequence>
<dbReference type="RefSeq" id="XP_007164348.1">
    <property type="nucleotide sequence ID" value="XM_007164286.2"/>
</dbReference>
<dbReference type="AlphaFoldDB" id="A0A383YNC8"/>
<evidence type="ECO:0000313" key="1">
    <source>
        <dbReference type="Proteomes" id="UP001652580"/>
    </source>
</evidence>
<proteinExistence type="predicted"/>
<gene>
    <name evidence="2" type="primary">LOC103012240</name>
</gene>
<organism evidence="1 2">
    <name type="scientific">Balaenoptera acutorostrata</name>
    <name type="common">Common minke whale</name>
    <name type="synonym">Balaena rostrata</name>
    <dbReference type="NCBI Taxonomy" id="9767"/>
    <lineage>
        <taxon>Eukaryota</taxon>
        <taxon>Metazoa</taxon>
        <taxon>Chordata</taxon>
        <taxon>Craniata</taxon>
        <taxon>Vertebrata</taxon>
        <taxon>Euteleostomi</taxon>
        <taxon>Mammalia</taxon>
        <taxon>Eutheria</taxon>
        <taxon>Laurasiatheria</taxon>
        <taxon>Artiodactyla</taxon>
        <taxon>Whippomorpha</taxon>
        <taxon>Cetacea</taxon>
        <taxon>Mysticeti</taxon>
        <taxon>Balaenopteridae</taxon>
        <taxon>Balaenoptera</taxon>
    </lineage>
</organism>
<keyword evidence="1" id="KW-1185">Reference proteome</keyword>
<dbReference type="GeneID" id="103012240"/>
<dbReference type="Proteomes" id="UP001652580">
    <property type="component" value="Chromosome 18"/>
</dbReference>
<dbReference type="InParanoid" id="A0A383YNC8"/>
<reference evidence="2" key="1">
    <citation type="submission" date="2025-08" db="UniProtKB">
        <authorList>
            <consortium name="RefSeq"/>
        </authorList>
    </citation>
    <scope>IDENTIFICATION</scope>
</reference>
<protein>
    <submittedName>
        <fullName evidence="2">Uncharacterized protein LOC103012240</fullName>
    </submittedName>
</protein>
<evidence type="ECO:0000313" key="2">
    <source>
        <dbReference type="RefSeq" id="XP_007164348.1"/>
    </source>
</evidence>
<dbReference type="KEGG" id="bacu:103012240"/>
<name>A0A383YNC8_BALAC</name>